<dbReference type="GO" id="GO:0006357">
    <property type="term" value="P:regulation of transcription by RNA polymerase II"/>
    <property type="evidence" value="ECO:0007669"/>
    <property type="project" value="TreeGrafter"/>
</dbReference>
<comment type="similarity">
    <text evidence="6">Belongs to the Mediator complex subunit 21 family.</text>
</comment>
<organism evidence="8 9">
    <name type="scientific">Dictyostelium firmibasis</name>
    <dbReference type="NCBI Taxonomy" id="79012"/>
    <lineage>
        <taxon>Eukaryota</taxon>
        <taxon>Amoebozoa</taxon>
        <taxon>Evosea</taxon>
        <taxon>Eumycetozoa</taxon>
        <taxon>Dictyostelia</taxon>
        <taxon>Dictyosteliales</taxon>
        <taxon>Dictyosteliaceae</taxon>
        <taxon>Dictyostelium</taxon>
    </lineage>
</organism>
<dbReference type="Pfam" id="PF11221">
    <property type="entry name" value="Med21"/>
    <property type="match status" value="1"/>
</dbReference>
<sequence>MDLITQLQDKLDHLLYVFGTCIGVLQRDAPPSSFFNNPQNQPQQSQQSQPQQQQSQPPQQTSQQQSQPQQQQSQPPQQTSQQPAEEWDAPSKMALQVIETSKVIESYIEKLPGFDKTEDQQYEDLKNLNTQSKKVSNELLSSRKDAIELLKMVKESIRYISEESKNEENQEQPMEQ</sequence>
<accession>A0AAN7YWY4</accession>
<reference evidence="8 9" key="1">
    <citation type="submission" date="2023-11" db="EMBL/GenBank/DDBJ databases">
        <title>Dfirmibasis_genome.</title>
        <authorList>
            <person name="Edelbroek B."/>
            <person name="Kjellin J."/>
            <person name="Jerlstrom-Hultqvist J."/>
            <person name="Soderbom F."/>
        </authorList>
    </citation>
    <scope>NUCLEOTIDE SEQUENCE [LARGE SCALE GENOMIC DNA]</scope>
    <source>
        <strain evidence="8 9">TNS-C-14</strain>
    </source>
</reference>
<evidence type="ECO:0000256" key="7">
    <source>
        <dbReference type="SAM" id="MobiDB-lite"/>
    </source>
</evidence>
<dbReference type="GO" id="GO:0003712">
    <property type="term" value="F:transcription coregulator activity"/>
    <property type="evidence" value="ECO:0007669"/>
    <property type="project" value="TreeGrafter"/>
</dbReference>
<dbReference type="PANTHER" id="PTHR13381:SF0">
    <property type="entry name" value="MEDIATOR OF RNA POLYMERASE II TRANSCRIPTION SUBUNIT 21"/>
    <property type="match status" value="1"/>
</dbReference>
<keyword evidence="3 6" id="KW-0010">Activator</keyword>
<dbReference type="Gene3D" id="6.10.280.10">
    <property type="entry name" value="Mediator complex, subunit Med21"/>
    <property type="match status" value="1"/>
</dbReference>
<proteinExistence type="inferred from homology"/>
<dbReference type="InterPro" id="IPR021384">
    <property type="entry name" value="Mediator_Med21"/>
</dbReference>
<evidence type="ECO:0000313" key="8">
    <source>
        <dbReference type="EMBL" id="KAK5579217.1"/>
    </source>
</evidence>
<name>A0AAN7YWY4_9MYCE</name>
<feature type="region of interest" description="Disordered" evidence="7">
    <location>
        <begin position="29"/>
        <end position="92"/>
    </location>
</feature>
<evidence type="ECO:0000313" key="9">
    <source>
        <dbReference type="Proteomes" id="UP001344447"/>
    </source>
</evidence>
<evidence type="ECO:0000256" key="5">
    <source>
        <dbReference type="ARBA" id="ARBA00023242"/>
    </source>
</evidence>
<dbReference type="InterPro" id="IPR037212">
    <property type="entry name" value="Med7/Med21-like"/>
</dbReference>
<dbReference type="GO" id="GO:0016592">
    <property type="term" value="C:mediator complex"/>
    <property type="evidence" value="ECO:0007669"/>
    <property type="project" value="UniProtKB-UniRule"/>
</dbReference>
<evidence type="ECO:0000256" key="6">
    <source>
        <dbReference type="RuleBase" id="RU366036"/>
    </source>
</evidence>
<keyword evidence="2 6" id="KW-0805">Transcription regulation</keyword>
<dbReference type="SUPFAM" id="SSF140718">
    <property type="entry name" value="Mediator hinge subcomplex-like"/>
    <property type="match status" value="2"/>
</dbReference>
<feature type="compositionally biased region" description="Low complexity" evidence="7">
    <location>
        <begin position="30"/>
        <end position="83"/>
    </location>
</feature>
<evidence type="ECO:0000256" key="4">
    <source>
        <dbReference type="ARBA" id="ARBA00023163"/>
    </source>
</evidence>
<dbReference type="EMBL" id="JAVFKY010000003">
    <property type="protein sequence ID" value="KAK5579217.1"/>
    <property type="molecule type" value="Genomic_DNA"/>
</dbReference>
<comment type="subunit">
    <text evidence="6">Component of the Mediator complex.</text>
</comment>
<protein>
    <recommendedName>
        <fullName evidence="6">Mediator of RNA polymerase II transcription subunit 21</fullName>
    </recommendedName>
</protein>
<dbReference type="Proteomes" id="UP001344447">
    <property type="component" value="Unassembled WGS sequence"/>
</dbReference>
<gene>
    <name evidence="8" type="ORF">RB653_008896</name>
</gene>
<dbReference type="AlphaFoldDB" id="A0AAN7YWY4"/>
<dbReference type="PANTHER" id="PTHR13381">
    <property type="entry name" value="RNA POLYMERASE II HOLOENZYME COMPONENT SRB7"/>
    <property type="match status" value="1"/>
</dbReference>
<keyword evidence="5 6" id="KW-0539">Nucleus</keyword>
<keyword evidence="4 6" id="KW-0804">Transcription</keyword>
<evidence type="ECO:0000256" key="1">
    <source>
        <dbReference type="ARBA" id="ARBA00004123"/>
    </source>
</evidence>
<keyword evidence="9" id="KW-1185">Reference proteome</keyword>
<evidence type="ECO:0000256" key="2">
    <source>
        <dbReference type="ARBA" id="ARBA00023015"/>
    </source>
</evidence>
<comment type="subcellular location">
    <subcellularLocation>
        <location evidence="1 6">Nucleus</location>
    </subcellularLocation>
</comment>
<comment type="caution">
    <text evidence="8">The sequence shown here is derived from an EMBL/GenBank/DDBJ whole genome shotgun (WGS) entry which is preliminary data.</text>
</comment>
<evidence type="ECO:0000256" key="3">
    <source>
        <dbReference type="ARBA" id="ARBA00023159"/>
    </source>
</evidence>
<comment type="function">
    <text evidence="6">Component of the Mediator complex, a coactivator involved in the regulated transcription of nearly all RNA polymerase II-dependent genes. Mediator functions as a bridge to convey information from gene-specific regulatory proteins to the basal RNA polymerase II transcription machinery. Mediator is recruited to promoters by direct interactions with regulatory proteins and serves as a scaffold for the assembly of a functional preinitiation complex with RNA polymerase II and the general transcription factors.</text>
</comment>